<dbReference type="GO" id="GO:0008250">
    <property type="term" value="C:oligosaccharyltransferase complex"/>
    <property type="evidence" value="ECO:0007669"/>
    <property type="project" value="InterPro"/>
</dbReference>
<name>A0A4T0I396_WALIC</name>
<reference evidence="10 11" key="1">
    <citation type="submission" date="2019-03" db="EMBL/GenBank/DDBJ databases">
        <title>Sequencing 23 genomes of Wallemia ichthyophaga.</title>
        <authorList>
            <person name="Gostincar C."/>
        </authorList>
    </citation>
    <scope>NUCLEOTIDE SEQUENCE [LARGE SCALE GENOMIC DNA]</scope>
    <source>
        <strain evidence="10 11">EXF-8621</strain>
    </source>
</reference>
<organism evidence="10 11">
    <name type="scientific">Wallemia ichthyophaga</name>
    <dbReference type="NCBI Taxonomy" id="245174"/>
    <lineage>
        <taxon>Eukaryota</taxon>
        <taxon>Fungi</taxon>
        <taxon>Dikarya</taxon>
        <taxon>Basidiomycota</taxon>
        <taxon>Wallemiomycotina</taxon>
        <taxon>Wallemiomycetes</taxon>
        <taxon>Wallemiales</taxon>
        <taxon>Wallemiaceae</taxon>
        <taxon>Wallemia</taxon>
    </lineage>
</organism>
<dbReference type="InterPro" id="IPR006680">
    <property type="entry name" value="Amidohydro-rel"/>
</dbReference>
<dbReference type="Proteomes" id="UP000306954">
    <property type="component" value="Unassembled WGS sequence"/>
</dbReference>
<dbReference type="AlphaFoldDB" id="A0A4T0I396"/>
<keyword evidence="4" id="KW-0812">Transmembrane</keyword>
<dbReference type="SUPFAM" id="SSF51338">
    <property type="entry name" value="Composite domain of metallo-dependent hydrolases"/>
    <property type="match status" value="1"/>
</dbReference>
<dbReference type="InterPro" id="IPR011059">
    <property type="entry name" value="Metal-dep_hydrolase_composite"/>
</dbReference>
<keyword evidence="6" id="KW-0256">Endoplasmic reticulum</keyword>
<dbReference type="GO" id="GO:0008448">
    <property type="term" value="F:N-acetylglucosamine-6-phosphate deacetylase activity"/>
    <property type="evidence" value="ECO:0007669"/>
    <property type="project" value="TreeGrafter"/>
</dbReference>
<keyword evidence="8" id="KW-0472">Membrane</keyword>
<dbReference type="Pfam" id="PF01979">
    <property type="entry name" value="Amidohydro_1"/>
    <property type="match status" value="1"/>
</dbReference>
<evidence type="ECO:0000313" key="10">
    <source>
        <dbReference type="EMBL" id="TIB10536.1"/>
    </source>
</evidence>
<feature type="domain" description="Amidohydrolase-related" evidence="9">
    <location>
        <begin position="56"/>
        <end position="415"/>
    </location>
</feature>
<keyword evidence="5" id="KW-0378">Hydrolase</keyword>
<sequence length="614" mass="66925">MKVTKFTNCVCLQRDGSLAHADVYVDTHTGKIISGQDFFYAAQELPSQIIDCAGDILSPGLIDVQINGAYGFDFSLWPPLGTENLSKHEQTDAYLAGLDRVAGKIVETGTTSFLPTIITQQQDLYREIIPLLGPRSQANSAHILGYHAEGPFIAGSRKGAHAPPFLLTAPRGLSSIEGVYDSAATQLRTPDSGVKLLTLAPDVDGIAGAIAPLAQLPGVVVSIGHSDADVDLASKCVDDGARFITHLFNAMPQLHHRDPGVIGLLGNQPKRPFYGLIVDGVHVHPNAVRLAYDAHPSGCILVTDAMPLMDPHLGDGIHDWRDGRRLFKQGARLYLENTTTLAGSASTLDECVRNLKSFTNSRCFGGALACASYHPASLLQLTHKGNLDVGSDGDLVIVDRYTGKVKATYVKGESVYRLVYSVFHRFKRVLFVYVHVCNDNRLTTVDLGDDVVDHAASFGYVTLFEGIVSPLNCVCTVKGPGKGRMEVNDWFLVDIVEESRGKDHHEASQDDEVRFVYNNKTPSQYKLLDSFLLVLCLSAVLEFVYALCIDNTPYNAFLGSFISKVGQFILTVNLRIQSNPSNAHHFTQISPERSFADFVFASLLLHFCAISFLG</sequence>
<dbReference type="PANTHER" id="PTHR11113:SF14">
    <property type="entry name" value="N-ACETYLGLUCOSAMINE-6-PHOSPHATE DEACETYLASE"/>
    <property type="match status" value="1"/>
</dbReference>
<dbReference type="Pfam" id="PF02109">
    <property type="entry name" value="DAD"/>
    <property type="match status" value="1"/>
</dbReference>
<evidence type="ECO:0000256" key="2">
    <source>
        <dbReference type="ARBA" id="ARBA00004922"/>
    </source>
</evidence>
<dbReference type="UniPathway" id="UPA00378"/>
<comment type="pathway">
    <text evidence="2">Protein modification; protein glycosylation.</text>
</comment>
<evidence type="ECO:0000256" key="8">
    <source>
        <dbReference type="ARBA" id="ARBA00023136"/>
    </source>
</evidence>
<protein>
    <recommendedName>
        <fullName evidence="9">Amidohydrolase-related domain-containing protein</fullName>
    </recommendedName>
</protein>
<keyword evidence="7" id="KW-1133">Transmembrane helix</keyword>
<gene>
    <name evidence="10" type="ORF">E3P90_02813</name>
</gene>
<comment type="similarity">
    <text evidence="3">Belongs to the DAD/OST2 family.</text>
</comment>
<dbReference type="PANTHER" id="PTHR11113">
    <property type="entry name" value="N-ACETYLGLUCOSAMINE-6-PHOSPHATE DEACETYLASE"/>
    <property type="match status" value="1"/>
</dbReference>
<evidence type="ECO:0000256" key="6">
    <source>
        <dbReference type="ARBA" id="ARBA00022824"/>
    </source>
</evidence>
<evidence type="ECO:0000256" key="5">
    <source>
        <dbReference type="ARBA" id="ARBA00022801"/>
    </source>
</evidence>
<dbReference type="Gene3D" id="3.20.20.140">
    <property type="entry name" value="Metal-dependent hydrolases"/>
    <property type="match status" value="1"/>
</dbReference>
<dbReference type="InterPro" id="IPR032466">
    <property type="entry name" value="Metal_Hydrolase"/>
</dbReference>
<evidence type="ECO:0000256" key="3">
    <source>
        <dbReference type="ARBA" id="ARBA00009386"/>
    </source>
</evidence>
<evidence type="ECO:0000256" key="1">
    <source>
        <dbReference type="ARBA" id="ARBA00004477"/>
    </source>
</evidence>
<accession>A0A4T0I396</accession>
<dbReference type="EMBL" id="SPOF01000030">
    <property type="protein sequence ID" value="TIB10536.1"/>
    <property type="molecule type" value="Genomic_DNA"/>
</dbReference>
<comment type="caution">
    <text evidence="10">The sequence shown here is derived from an EMBL/GenBank/DDBJ whole genome shotgun (WGS) entry which is preliminary data.</text>
</comment>
<proteinExistence type="inferred from homology"/>
<dbReference type="InterPro" id="IPR003038">
    <property type="entry name" value="DAD/Ost2"/>
</dbReference>
<evidence type="ECO:0000259" key="9">
    <source>
        <dbReference type="Pfam" id="PF01979"/>
    </source>
</evidence>
<evidence type="ECO:0000256" key="4">
    <source>
        <dbReference type="ARBA" id="ARBA00022692"/>
    </source>
</evidence>
<evidence type="ECO:0000313" key="11">
    <source>
        <dbReference type="Proteomes" id="UP000306954"/>
    </source>
</evidence>
<dbReference type="SUPFAM" id="SSF51556">
    <property type="entry name" value="Metallo-dependent hydrolases"/>
    <property type="match status" value="1"/>
</dbReference>
<dbReference type="GO" id="GO:0006046">
    <property type="term" value="P:N-acetylglucosamine catabolic process"/>
    <property type="evidence" value="ECO:0007669"/>
    <property type="project" value="TreeGrafter"/>
</dbReference>
<evidence type="ECO:0000256" key="7">
    <source>
        <dbReference type="ARBA" id="ARBA00022989"/>
    </source>
</evidence>
<comment type="subcellular location">
    <subcellularLocation>
        <location evidence="1">Endoplasmic reticulum membrane</location>
        <topology evidence="1">Multi-pass membrane protein</topology>
    </subcellularLocation>
</comment>